<proteinExistence type="predicted"/>
<evidence type="ECO:0000313" key="2">
    <source>
        <dbReference type="Proteomes" id="UP000628854"/>
    </source>
</evidence>
<dbReference type="InterPro" id="IPR009241">
    <property type="entry name" value="HigB-like"/>
</dbReference>
<gene>
    <name evidence="1" type="ORF">GCM10011503_25300</name>
</gene>
<organism evidence="1 2">
    <name type="scientific">Henriciella pelagia</name>
    <dbReference type="NCBI Taxonomy" id="1977912"/>
    <lineage>
        <taxon>Bacteria</taxon>
        <taxon>Pseudomonadati</taxon>
        <taxon>Pseudomonadota</taxon>
        <taxon>Alphaproteobacteria</taxon>
        <taxon>Hyphomonadales</taxon>
        <taxon>Hyphomonadaceae</taxon>
        <taxon>Henriciella</taxon>
    </lineage>
</organism>
<protein>
    <submittedName>
        <fullName evidence="1">Toxin RelE</fullName>
    </submittedName>
</protein>
<evidence type="ECO:0000313" key="1">
    <source>
        <dbReference type="EMBL" id="GGB75542.1"/>
    </source>
</evidence>
<name>A0ABQ1JVA0_9PROT</name>
<comment type="caution">
    <text evidence="1">The sequence shown here is derived from an EMBL/GenBank/DDBJ whole genome shotgun (WGS) entry which is preliminary data.</text>
</comment>
<dbReference type="Proteomes" id="UP000628854">
    <property type="component" value="Unassembled WGS sequence"/>
</dbReference>
<dbReference type="Gene3D" id="3.30.2310.20">
    <property type="entry name" value="RelE-like"/>
    <property type="match status" value="1"/>
</dbReference>
<dbReference type="EMBL" id="BMKF01000002">
    <property type="protein sequence ID" value="GGB75542.1"/>
    <property type="molecule type" value="Genomic_DNA"/>
</dbReference>
<reference evidence="2" key="1">
    <citation type="journal article" date="2019" name="Int. J. Syst. Evol. Microbiol.">
        <title>The Global Catalogue of Microorganisms (GCM) 10K type strain sequencing project: providing services to taxonomists for standard genome sequencing and annotation.</title>
        <authorList>
            <consortium name="The Broad Institute Genomics Platform"/>
            <consortium name="The Broad Institute Genome Sequencing Center for Infectious Disease"/>
            <person name="Wu L."/>
            <person name="Ma J."/>
        </authorList>
    </citation>
    <scope>NUCLEOTIDE SEQUENCE [LARGE SCALE GENOMIC DNA]</scope>
    <source>
        <strain evidence="2">CGMCC 1.15928</strain>
    </source>
</reference>
<accession>A0ABQ1JVA0</accession>
<sequence>MGLYMAENDWTVEFHDEFDKEFNQLAEVVQNEILTLALLVKREGPQLGRPHADTLNASKYSNMKELRTKVNNGVWRIAFAFDPNRRAVMLIAADKAGKSEKRFYKQLIATADARFAQWLKEIEKNGSHT</sequence>
<dbReference type="InterPro" id="IPR035093">
    <property type="entry name" value="RelE/ParE_toxin_dom_sf"/>
</dbReference>
<dbReference type="Pfam" id="PF05973">
    <property type="entry name" value="Gp49"/>
    <property type="match status" value="1"/>
</dbReference>
<keyword evidence="2" id="KW-1185">Reference proteome</keyword>